<proteinExistence type="predicted"/>
<dbReference type="EMBL" id="LR797244">
    <property type="protein sequence ID" value="CAB4195476.1"/>
    <property type="molecule type" value="Genomic_DNA"/>
</dbReference>
<dbReference type="EMBL" id="LR797513">
    <property type="protein sequence ID" value="CAB4222527.1"/>
    <property type="molecule type" value="Genomic_DNA"/>
</dbReference>
<protein>
    <submittedName>
        <fullName evidence="4">Uncharacterized protein</fullName>
    </submittedName>
</protein>
<gene>
    <name evidence="3" type="ORF">UFOVP1293_37</name>
    <name evidence="4" type="ORF">UFOVP1644_55</name>
    <name evidence="2" type="ORF">UFOVP860_74</name>
</gene>
<organism evidence="4">
    <name type="scientific">uncultured Caudovirales phage</name>
    <dbReference type="NCBI Taxonomy" id="2100421"/>
    <lineage>
        <taxon>Viruses</taxon>
        <taxon>Duplodnaviria</taxon>
        <taxon>Heunggongvirae</taxon>
        <taxon>Uroviricota</taxon>
        <taxon>Caudoviricetes</taxon>
        <taxon>Peduoviridae</taxon>
        <taxon>Maltschvirus</taxon>
        <taxon>Maltschvirus maltsch</taxon>
    </lineage>
</organism>
<evidence type="ECO:0000313" key="4">
    <source>
        <dbReference type="EMBL" id="CAB4222527.1"/>
    </source>
</evidence>
<accession>A0A6J5T7P3</accession>
<dbReference type="EMBL" id="LR796812">
    <property type="protein sequence ID" value="CAB4167976.1"/>
    <property type="molecule type" value="Genomic_DNA"/>
</dbReference>
<evidence type="ECO:0000313" key="3">
    <source>
        <dbReference type="EMBL" id="CAB4195476.1"/>
    </source>
</evidence>
<name>A0A6J5T7P3_9CAUD</name>
<reference evidence="4" key="1">
    <citation type="submission" date="2020-05" db="EMBL/GenBank/DDBJ databases">
        <authorList>
            <person name="Chiriac C."/>
            <person name="Salcher M."/>
            <person name="Ghai R."/>
            <person name="Kavagutti S V."/>
        </authorList>
    </citation>
    <scope>NUCLEOTIDE SEQUENCE</scope>
</reference>
<feature type="region of interest" description="Disordered" evidence="1">
    <location>
        <begin position="1"/>
        <end position="21"/>
    </location>
</feature>
<sequence>MTDIRERPLNVPLRRSTQPAPTAPVIAPEGGCLRLACCVPFCRRTFKNDKVGTPWLEGSRVICGKHWRMGNATARRRHSRLSRLQKRGIIVRKAGQIEDMLHALWDRILKQATEAAAGIG</sequence>
<evidence type="ECO:0000313" key="2">
    <source>
        <dbReference type="EMBL" id="CAB4167976.1"/>
    </source>
</evidence>
<evidence type="ECO:0000256" key="1">
    <source>
        <dbReference type="SAM" id="MobiDB-lite"/>
    </source>
</evidence>